<sequence>MEDAEVFTYAVIGGGIAGVTCAEHLYILDPEARTVVITASGLIKAVTNVLPITKTLDMFDVEERLPEQLENECPNITVVKEPVTRLNAGDQIIYTTSGRKFSYKKLCICSGGTPKLISNNHPSVLGIRDTESAQQFQERLGKAQRILIVGNGGIATEMVYEVTGVDIIWAVKDKHTSATFIDPGAAEFFKPELGKDKIESNQPLKRRKYTVDGSQTQYGHIGGALGPDWHSGLRLSSDLKRKVTIEYQVEVKNIFSHEELINSGKSCCKLKEEPLDSIWPVYVELSNNKIYGCDFIVSATGVVPNISVFQDGNNLRLGSDGGLRINESMETSLSNVYAAGDVCSPSWEPAQHWFQMRLWTQARHMGSYAAKCMYSSLANEEIYMDFAFELFSHATKFFGYKVIILGLFNGQKLEGKYEILLRFTPGLEYIKCVMADGKMQGAILIGETDLEETFENLILNQMDLSQYGEDLLNPDIDIEDYFD</sequence>
<dbReference type="SUPFAM" id="SSF51735">
    <property type="entry name" value="NAD(P)-binding Rossmann-fold domains"/>
    <property type="match status" value="1"/>
</dbReference>
<feature type="domain" description="FAD/NAD(P)-binding" evidence="7">
    <location>
        <begin position="8"/>
        <end position="160"/>
    </location>
</feature>
<keyword evidence="4" id="KW-0285">Flavoprotein</keyword>
<evidence type="ECO:0000256" key="2">
    <source>
        <dbReference type="ARBA" id="ARBA00008147"/>
    </source>
</evidence>
<dbReference type="InterPro" id="IPR016156">
    <property type="entry name" value="FAD/NAD-linked_Rdtase_dimer_sf"/>
</dbReference>
<organism evidence="9 10">
    <name type="scientific">Meganyctiphanes norvegica</name>
    <name type="common">Northern krill</name>
    <name type="synonym">Thysanopoda norvegica</name>
    <dbReference type="NCBI Taxonomy" id="48144"/>
    <lineage>
        <taxon>Eukaryota</taxon>
        <taxon>Metazoa</taxon>
        <taxon>Ecdysozoa</taxon>
        <taxon>Arthropoda</taxon>
        <taxon>Crustacea</taxon>
        <taxon>Multicrustacea</taxon>
        <taxon>Malacostraca</taxon>
        <taxon>Eumalacostraca</taxon>
        <taxon>Eucarida</taxon>
        <taxon>Euphausiacea</taxon>
        <taxon>Euphausiidae</taxon>
        <taxon>Meganyctiphanes</taxon>
    </lineage>
</organism>
<evidence type="ECO:0000256" key="6">
    <source>
        <dbReference type="ARBA" id="ARBA00023002"/>
    </source>
</evidence>
<reference evidence="9 10" key="1">
    <citation type="submission" date="2024-05" db="EMBL/GenBank/DDBJ databases">
        <authorList>
            <person name="Wallberg A."/>
        </authorList>
    </citation>
    <scope>NUCLEOTIDE SEQUENCE [LARGE SCALE GENOMIC DNA]</scope>
</reference>
<dbReference type="SUPFAM" id="SSF51905">
    <property type="entry name" value="FAD/NAD(P)-binding domain"/>
    <property type="match status" value="1"/>
</dbReference>
<evidence type="ECO:0000256" key="1">
    <source>
        <dbReference type="ARBA" id="ARBA00001974"/>
    </source>
</evidence>
<dbReference type="PANTHER" id="PTHR43429">
    <property type="entry name" value="PYRIDINE NUCLEOTIDE-DISULFIDE OXIDOREDUCTASE DOMAIN-CONTAINING"/>
    <property type="match status" value="1"/>
</dbReference>
<dbReference type="PANTHER" id="PTHR43429:SF2">
    <property type="entry name" value="PYRIDINE NUCLEOTIDE-DISULFIDE OXIDOREDUCTASE DOMAIN-CONTAINING PROTEIN 1"/>
    <property type="match status" value="1"/>
</dbReference>
<accession>A0AAV2QXQ3</accession>
<dbReference type="Proteomes" id="UP001497623">
    <property type="component" value="Unassembled WGS sequence"/>
</dbReference>
<evidence type="ECO:0000313" key="10">
    <source>
        <dbReference type="Proteomes" id="UP001497623"/>
    </source>
</evidence>
<dbReference type="InterPro" id="IPR050260">
    <property type="entry name" value="FAD-bd_OxRdtase"/>
</dbReference>
<gene>
    <name evidence="9" type="ORF">MNOR_LOCUS18087</name>
</gene>
<evidence type="ECO:0000259" key="8">
    <source>
        <dbReference type="Pfam" id="PF18267"/>
    </source>
</evidence>
<keyword evidence="10" id="KW-1185">Reference proteome</keyword>
<comment type="caution">
    <text evidence="9">The sequence shown here is derived from an EMBL/GenBank/DDBJ whole genome shotgun (WGS) entry which is preliminary data.</text>
</comment>
<dbReference type="Gene3D" id="3.30.390.30">
    <property type="match status" value="1"/>
</dbReference>
<dbReference type="InterPro" id="IPR023753">
    <property type="entry name" value="FAD/NAD-binding_dom"/>
</dbReference>
<name>A0AAV2QXQ3_MEGNR</name>
<dbReference type="EMBL" id="CAXKWB010012767">
    <property type="protein sequence ID" value="CAL4105421.1"/>
    <property type="molecule type" value="Genomic_DNA"/>
</dbReference>
<dbReference type="AlphaFoldDB" id="A0AAV2QXQ3"/>
<dbReference type="Gene3D" id="3.50.50.60">
    <property type="entry name" value="FAD/NAD(P)-binding domain"/>
    <property type="match status" value="3"/>
</dbReference>
<dbReference type="Pfam" id="PF18267">
    <property type="entry name" value="Rubredoxin_C"/>
    <property type="match status" value="1"/>
</dbReference>
<proteinExistence type="inferred from homology"/>
<dbReference type="InterPro" id="IPR036291">
    <property type="entry name" value="NAD(P)-bd_dom_sf"/>
</dbReference>
<evidence type="ECO:0000313" key="9">
    <source>
        <dbReference type="EMBL" id="CAL4105421.1"/>
    </source>
</evidence>
<protein>
    <recommendedName>
        <fullName evidence="3">Pyridine nucleotide-disulfide oxidoreductase domain-containing protein 1</fullName>
    </recommendedName>
</protein>
<dbReference type="InterPro" id="IPR041575">
    <property type="entry name" value="Rubredoxin_C"/>
</dbReference>
<dbReference type="Pfam" id="PF07992">
    <property type="entry name" value="Pyr_redox_2"/>
    <property type="match status" value="2"/>
</dbReference>
<keyword evidence="5" id="KW-0274">FAD</keyword>
<evidence type="ECO:0000256" key="5">
    <source>
        <dbReference type="ARBA" id="ARBA00022827"/>
    </source>
</evidence>
<comment type="cofactor">
    <cofactor evidence="1">
        <name>FAD</name>
        <dbReference type="ChEBI" id="CHEBI:57692"/>
    </cofactor>
</comment>
<dbReference type="InterPro" id="IPR036188">
    <property type="entry name" value="FAD/NAD-bd_sf"/>
</dbReference>
<comment type="similarity">
    <text evidence="2">Belongs to the class-I pyridine nucleotide-disulfide oxidoreductase family. PYROXD1 subfamily.</text>
</comment>
<dbReference type="PRINTS" id="PR00368">
    <property type="entry name" value="FADPNR"/>
</dbReference>
<keyword evidence="6" id="KW-0560">Oxidoreductase</keyword>
<evidence type="ECO:0000256" key="4">
    <source>
        <dbReference type="ARBA" id="ARBA00022630"/>
    </source>
</evidence>
<feature type="domain" description="FAD/NAD(P)-binding" evidence="7">
    <location>
        <begin position="283"/>
        <end position="366"/>
    </location>
</feature>
<feature type="domain" description="NADH-rubredoxin oxidoreductase C-terminal" evidence="8">
    <location>
        <begin position="396"/>
        <end position="461"/>
    </location>
</feature>
<evidence type="ECO:0000259" key="7">
    <source>
        <dbReference type="Pfam" id="PF07992"/>
    </source>
</evidence>
<evidence type="ECO:0000256" key="3">
    <source>
        <dbReference type="ARBA" id="ARBA00018240"/>
    </source>
</evidence>
<dbReference type="GO" id="GO:0016491">
    <property type="term" value="F:oxidoreductase activity"/>
    <property type="evidence" value="ECO:0007669"/>
    <property type="project" value="UniProtKB-KW"/>
</dbReference>